<sequence length="65" mass="6454">MKNFASLAAQAVGDFAIAETAVPATVAAESAAATATSSMVAATNFWKLDRSALGAIVIGARETAP</sequence>
<gene>
    <name evidence="1" type="ORF">FNYG_04393</name>
</gene>
<proteinExistence type="predicted"/>
<evidence type="ECO:0000313" key="2">
    <source>
        <dbReference type="Proteomes" id="UP000236664"/>
    </source>
</evidence>
<organism evidence="1 2">
    <name type="scientific">Gibberella nygamai</name>
    <name type="common">Bean root rot disease fungus</name>
    <name type="synonym">Fusarium nygamai</name>
    <dbReference type="NCBI Taxonomy" id="42673"/>
    <lineage>
        <taxon>Eukaryota</taxon>
        <taxon>Fungi</taxon>
        <taxon>Dikarya</taxon>
        <taxon>Ascomycota</taxon>
        <taxon>Pezizomycotina</taxon>
        <taxon>Sordariomycetes</taxon>
        <taxon>Hypocreomycetidae</taxon>
        <taxon>Hypocreales</taxon>
        <taxon>Nectriaceae</taxon>
        <taxon>Fusarium</taxon>
        <taxon>Fusarium fujikuroi species complex</taxon>
    </lineage>
</organism>
<dbReference type="Proteomes" id="UP000236664">
    <property type="component" value="Unassembled WGS sequence"/>
</dbReference>
<accession>A0A2K0WIV2</accession>
<protein>
    <submittedName>
        <fullName evidence="1">Uncharacterized protein</fullName>
    </submittedName>
</protein>
<name>A0A2K0WIV2_GIBNY</name>
<comment type="caution">
    <text evidence="1">The sequence shown here is derived from an EMBL/GenBank/DDBJ whole genome shotgun (WGS) entry which is preliminary data.</text>
</comment>
<keyword evidence="2" id="KW-1185">Reference proteome</keyword>
<dbReference type="AlphaFoldDB" id="A0A2K0WIV2"/>
<reference evidence="1 2" key="1">
    <citation type="submission" date="2017-06" db="EMBL/GenBank/DDBJ databases">
        <title>Genome of Fusarium nygamai isolate CS10214.</title>
        <authorList>
            <person name="Gardiner D.M."/>
            <person name="Obanor F."/>
            <person name="Kazan K."/>
        </authorList>
    </citation>
    <scope>NUCLEOTIDE SEQUENCE [LARGE SCALE GENOMIC DNA]</scope>
    <source>
        <strain evidence="1 2">CS10214</strain>
    </source>
</reference>
<dbReference type="EMBL" id="MTQA01000060">
    <property type="protein sequence ID" value="PNP82204.1"/>
    <property type="molecule type" value="Genomic_DNA"/>
</dbReference>
<evidence type="ECO:0000313" key="1">
    <source>
        <dbReference type="EMBL" id="PNP82204.1"/>
    </source>
</evidence>